<keyword evidence="2" id="KW-1185">Reference proteome</keyword>
<dbReference type="Gene3D" id="3.20.20.80">
    <property type="entry name" value="Glycosidases"/>
    <property type="match status" value="1"/>
</dbReference>
<dbReference type="RefSeq" id="WP_221930244.1">
    <property type="nucleotide sequence ID" value="NZ_FXTP01000003.1"/>
</dbReference>
<dbReference type="AlphaFoldDB" id="A0A521BT85"/>
<sequence>MDRKKFLQSVGISGMATMAGFKLKGQSQQGPTCGPEIDNRLHQGPFPVEEVPGWGVVMTTSPSPKILKNFGMGLVTYVIDEAGPPAVKGESERTSIEKLAKIPMGQKLYLRLNWKDLQQKPGKLNSSKAWDTAFEMAEKYDKQIAFRVMLSNPEIPGLAMPDFVAEKVPLVKLGTTKEIGLDGKVHYEPRYDHPEFQKAFQEFDSLLAEKYNGHPRIEYMDTYMYGFWGEGHTWPFEGHPFPDSVVAEQTFLKMFEHQQKNWKNVPLTTNTQPDFSRVGNDALLEESLRTHNWLRTDTIFIENQQIAHLSNRAPWIGAAIEVGMSDGTKEGTLVYNGGTHTENEIHHVMDVGPNYYSLWNWQAIVADKVMRYYSQYPDAIDEIARKIGYRVRPSWIWHFNKEGHPGLILGLVNDGLSGVPGALKLILKDEAGQEIASGFVDPGYPFPTGVRQVRMMLPKETDWKGLRLSAELQVKGKLYPVEWACKEKLNSDGSLTLNATPGLG</sequence>
<protein>
    <submittedName>
        <fullName evidence="1">Uncharacterized protein</fullName>
    </submittedName>
</protein>
<accession>A0A521BT85</accession>
<evidence type="ECO:0000313" key="2">
    <source>
        <dbReference type="Proteomes" id="UP000317557"/>
    </source>
</evidence>
<proteinExistence type="predicted"/>
<name>A0A521BT85_9BACT</name>
<reference evidence="1 2" key="1">
    <citation type="submission" date="2017-05" db="EMBL/GenBank/DDBJ databases">
        <authorList>
            <person name="Varghese N."/>
            <person name="Submissions S."/>
        </authorList>
    </citation>
    <scope>NUCLEOTIDE SEQUENCE [LARGE SCALE GENOMIC DNA]</scope>
    <source>
        <strain evidence="1 2">DSM 21985</strain>
    </source>
</reference>
<organism evidence="1 2">
    <name type="scientific">Gracilimonas mengyeensis</name>
    <dbReference type="NCBI Taxonomy" id="1302730"/>
    <lineage>
        <taxon>Bacteria</taxon>
        <taxon>Pseudomonadati</taxon>
        <taxon>Balneolota</taxon>
        <taxon>Balneolia</taxon>
        <taxon>Balneolales</taxon>
        <taxon>Balneolaceae</taxon>
        <taxon>Gracilimonas</taxon>
    </lineage>
</organism>
<dbReference type="SUPFAM" id="SSF51445">
    <property type="entry name" value="(Trans)glycosidases"/>
    <property type="match status" value="1"/>
</dbReference>
<dbReference type="InterPro" id="IPR017853">
    <property type="entry name" value="GH"/>
</dbReference>
<dbReference type="EMBL" id="FXTP01000003">
    <property type="protein sequence ID" value="SMO50353.1"/>
    <property type="molecule type" value="Genomic_DNA"/>
</dbReference>
<evidence type="ECO:0000313" key="1">
    <source>
        <dbReference type="EMBL" id="SMO50353.1"/>
    </source>
</evidence>
<dbReference type="Proteomes" id="UP000317557">
    <property type="component" value="Unassembled WGS sequence"/>
</dbReference>
<gene>
    <name evidence="1" type="ORF">SAMN06265219_10368</name>
</gene>